<gene>
    <name evidence="2" type="ORF">PXEA_LOCUS9940</name>
</gene>
<feature type="compositionally biased region" description="Basic and acidic residues" evidence="1">
    <location>
        <begin position="16"/>
        <end position="28"/>
    </location>
</feature>
<dbReference type="EMBL" id="CAAALY010028700">
    <property type="protein sequence ID" value="VEL16500.1"/>
    <property type="molecule type" value="Genomic_DNA"/>
</dbReference>
<comment type="caution">
    <text evidence="2">The sequence shown here is derived from an EMBL/GenBank/DDBJ whole genome shotgun (WGS) entry which is preliminary data.</text>
</comment>
<proteinExistence type="predicted"/>
<organism evidence="2 3">
    <name type="scientific">Protopolystoma xenopodis</name>
    <dbReference type="NCBI Taxonomy" id="117903"/>
    <lineage>
        <taxon>Eukaryota</taxon>
        <taxon>Metazoa</taxon>
        <taxon>Spiralia</taxon>
        <taxon>Lophotrochozoa</taxon>
        <taxon>Platyhelminthes</taxon>
        <taxon>Monogenea</taxon>
        <taxon>Polyopisthocotylea</taxon>
        <taxon>Polystomatidea</taxon>
        <taxon>Polystomatidae</taxon>
        <taxon>Protopolystoma</taxon>
    </lineage>
</organism>
<feature type="compositionally biased region" description="Low complexity" evidence="1">
    <location>
        <begin position="190"/>
        <end position="199"/>
    </location>
</feature>
<protein>
    <submittedName>
        <fullName evidence="2">Uncharacterized protein</fullName>
    </submittedName>
</protein>
<dbReference type="Proteomes" id="UP000784294">
    <property type="component" value="Unassembled WGS sequence"/>
</dbReference>
<evidence type="ECO:0000256" key="1">
    <source>
        <dbReference type="SAM" id="MobiDB-lite"/>
    </source>
</evidence>
<name>A0A448WNU5_9PLAT</name>
<feature type="region of interest" description="Disordered" evidence="1">
    <location>
        <begin position="109"/>
        <end position="150"/>
    </location>
</feature>
<sequence length="211" mass="23267">MTPSETSRAETVTSGRVDRAVSLEEYDNRSPPMLTCTNSKSTWQKQPQSPQSKSANQLDRLADRLDRMKMQLKKERSQIAQAMIDRHEAIEKQERSLLLLSTELERLRQAQEQQKQTHQQPPSHQHPPQVSRPTKEGRSASSIPSLCHHPDSVGSDSLPLSLTNGASNHCTEAVGCALPIFMAKIGHFSPSSSSLTSLTDCPHPASPPPSC</sequence>
<feature type="compositionally biased region" description="Polar residues" evidence="1">
    <location>
        <begin position="1"/>
        <end position="14"/>
    </location>
</feature>
<feature type="compositionally biased region" description="Low complexity" evidence="1">
    <location>
        <begin position="39"/>
        <end position="54"/>
    </location>
</feature>
<reference evidence="2" key="1">
    <citation type="submission" date="2018-11" db="EMBL/GenBank/DDBJ databases">
        <authorList>
            <consortium name="Pathogen Informatics"/>
        </authorList>
    </citation>
    <scope>NUCLEOTIDE SEQUENCE</scope>
</reference>
<accession>A0A448WNU5</accession>
<evidence type="ECO:0000313" key="2">
    <source>
        <dbReference type="EMBL" id="VEL16500.1"/>
    </source>
</evidence>
<evidence type="ECO:0000313" key="3">
    <source>
        <dbReference type="Proteomes" id="UP000784294"/>
    </source>
</evidence>
<feature type="region of interest" description="Disordered" evidence="1">
    <location>
        <begin position="190"/>
        <end position="211"/>
    </location>
</feature>
<keyword evidence="3" id="KW-1185">Reference proteome</keyword>
<feature type="region of interest" description="Disordered" evidence="1">
    <location>
        <begin position="1"/>
        <end position="64"/>
    </location>
</feature>
<feature type="compositionally biased region" description="Low complexity" evidence="1">
    <location>
        <begin position="110"/>
        <end position="129"/>
    </location>
</feature>
<feature type="non-terminal residue" evidence="2">
    <location>
        <position position="1"/>
    </location>
</feature>
<dbReference type="AlphaFoldDB" id="A0A448WNU5"/>